<reference evidence="9" key="1">
    <citation type="journal article" date="2019" name="Int. J. Syst. Evol. Microbiol.">
        <title>The Global Catalogue of Microorganisms (GCM) 10K type strain sequencing project: providing services to taxonomists for standard genome sequencing and annotation.</title>
        <authorList>
            <consortium name="The Broad Institute Genomics Platform"/>
            <consortium name="The Broad Institute Genome Sequencing Center for Infectious Disease"/>
            <person name="Wu L."/>
            <person name="Ma J."/>
        </authorList>
    </citation>
    <scope>NUCLEOTIDE SEQUENCE [LARGE SCALE GENOMIC DNA]</scope>
    <source>
        <strain evidence="9">JCM 15572</strain>
    </source>
</reference>
<dbReference type="Proteomes" id="UP001501705">
    <property type="component" value="Unassembled WGS sequence"/>
</dbReference>
<feature type="transmembrane region" description="Helical" evidence="6">
    <location>
        <begin position="225"/>
        <end position="246"/>
    </location>
</feature>
<sequence>MLDTTTARHRTAVVAMYLTTFMVILDVNVVITALPSLQTDLHTTPATVQWVIGAYTLCLATLSLSAGALGDRYGRKRMYLGGVALFVAGSAACGFAASAGLLLTGRFVQGIGAAIALPATLSLLAQTFHEPRERGRIIAGAAMAGGLAGVVGPTVGGLLIALAGWQAIFLVNVPIGAVILWMAARSLSESADPEHASLDLPGQLLGIAWLGALSLGLINSGTSGWSAYTLVPLVIAAVCLIAFIVVELRQEAPMLPLRWFGSARFAVPNLAAFMLGFTAFTLVTLFPSYLKSDRSHVVL</sequence>
<dbReference type="Gene3D" id="1.20.1720.10">
    <property type="entry name" value="Multidrug resistance protein D"/>
    <property type="match status" value="1"/>
</dbReference>
<name>A0ABP4Q654_9ACTN</name>
<evidence type="ECO:0000256" key="3">
    <source>
        <dbReference type="ARBA" id="ARBA00022692"/>
    </source>
</evidence>
<dbReference type="EMBL" id="BAAAPH010000028">
    <property type="protein sequence ID" value="GAA1600106.1"/>
    <property type="molecule type" value="Genomic_DNA"/>
</dbReference>
<dbReference type="SUPFAM" id="SSF103473">
    <property type="entry name" value="MFS general substrate transporter"/>
    <property type="match status" value="1"/>
</dbReference>
<dbReference type="PANTHER" id="PTHR42718:SF9">
    <property type="entry name" value="MAJOR FACILITATOR SUPERFAMILY MULTIDRUG TRANSPORTER MFSC"/>
    <property type="match status" value="1"/>
</dbReference>
<comment type="caution">
    <text evidence="8">The sequence shown here is derived from an EMBL/GenBank/DDBJ whole genome shotgun (WGS) entry which is preliminary data.</text>
</comment>
<organism evidence="8 9">
    <name type="scientific">Kribbella hippodromi</name>
    <dbReference type="NCBI Taxonomy" id="434347"/>
    <lineage>
        <taxon>Bacteria</taxon>
        <taxon>Bacillati</taxon>
        <taxon>Actinomycetota</taxon>
        <taxon>Actinomycetes</taxon>
        <taxon>Propionibacteriales</taxon>
        <taxon>Kribbellaceae</taxon>
        <taxon>Kribbella</taxon>
    </lineage>
</organism>
<feature type="domain" description="Major facilitator superfamily (MFS) profile" evidence="7">
    <location>
        <begin position="12"/>
        <end position="299"/>
    </location>
</feature>
<evidence type="ECO:0000256" key="1">
    <source>
        <dbReference type="ARBA" id="ARBA00004651"/>
    </source>
</evidence>
<feature type="transmembrane region" description="Helical" evidence="6">
    <location>
        <begin position="78"/>
        <end position="101"/>
    </location>
</feature>
<dbReference type="InterPro" id="IPR011701">
    <property type="entry name" value="MFS"/>
</dbReference>
<protein>
    <recommendedName>
        <fullName evidence="7">Major facilitator superfamily (MFS) profile domain-containing protein</fullName>
    </recommendedName>
</protein>
<feature type="transmembrane region" description="Helical" evidence="6">
    <location>
        <begin position="12"/>
        <end position="34"/>
    </location>
</feature>
<keyword evidence="5 6" id="KW-0472">Membrane</keyword>
<keyword evidence="3 6" id="KW-0812">Transmembrane</keyword>
<keyword evidence="4 6" id="KW-1133">Transmembrane helix</keyword>
<dbReference type="InterPro" id="IPR036259">
    <property type="entry name" value="MFS_trans_sf"/>
</dbReference>
<dbReference type="CDD" id="cd17321">
    <property type="entry name" value="MFS_MMR_MDR_like"/>
    <property type="match status" value="1"/>
</dbReference>
<dbReference type="Pfam" id="PF07690">
    <property type="entry name" value="MFS_1"/>
    <property type="match status" value="1"/>
</dbReference>
<feature type="transmembrane region" description="Helical" evidence="6">
    <location>
        <begin position="267"/>
        <end position="290"/>
    </location>
</feature>
<dbReference type="PROSITE" id="PS50850">
    <property type="entry name" value="MFS"/>
    <property type="match status" value="1"/>
</dbReference>
<comment type="subcellular location">
    <subcellularLocation>
        <location evidence="1">Cell membrane</location>
        <topology evidence="1">Multi-pass membrane protein</topology>
    </subcellularLocation>
</comment>
<feature type="transmembrane region" description="Helical" evidence="6">
    <location>
        <begin position="137"/>
        <end position="161"/>
    </location>
</feature>
<evidence type="ECO:0000313" key="8">
    <source>
        <dbReference type="EMBL" id="GAA1600106.1"/>
    </source>
</evidence>
<dbReference type="InterPro" id="IPR020846">
    <property type="entry name" value="MFS_dom"/>
</dbReference>
<evidence type="ECO:0000259" key="7">
    <source>
        <dbReference type="PROSITE" id="PS50850"/>
    </source>
</evidence>
<keyword evidence="9" id="KW-1185">Reference proteome</keyword>
<feature type="transmembrane region" description="Helical" evidence="6">
    <location>
        <begin position="167"/>
        <end position="184"/>
    </location>
</feature>
<evidence type="ECO:0000256" key="2">
    <source>
        <dbReference type="ARBA" id="ARBA00022448"/>
    </source>
</evidence>
<evidence type="ECO:0000256" key="6">
    <source>
        <dbReference type="SAM" id="Phobius"/>
    </source>
</evidence>
<gene>
    <name evidence="8" type="ORF">GCM10009804_65990</name>
</gene>
<keyword evidence="2" id="KW-0813">Transport</keyword>
<proteinExistence type="predicted"/>
<evidence type="ECO:0000313" key="9">
    <source>
        <dbReference type="Proteomes" id="UP001501705"/>
    </source>
</evidence>
<evidence type="ECO:0000256" key="4">
    <source>
        <dbReference type="ARBA" id="ARBA00022989"/>
    </source>
</evidence>
<feature type="transmembrane region" description="Helical" evidence="6">
    <location>
        <begin position="46"/>
        <end position="66"/>
    </location>
</feature>
<dbReference type="PANTHER" id="PTHR42718">
    <property type="entry name" value="MAJOR FACILITATOR SUPERFAMILY MULTIDRUG TRANSPORTER MFSC"/>
    <property type="match status" value="1"/>
</dbReference>
<feature type="transmembrane region" description="Helical" evidence="6">
    <location>
        <begin position="196"/>
        <end position="219"/>
    </location>
</feature>
<accession>A0ABP4Q654</accession>
<feature type="transmembrane region" description="Helical" evidence="6">
    <location>
        <begin position="107"/>
        <end position="125"/>
    </location>
</feature>
<evidence type="ECO:0000256" key="5">
    <source>
        <dbReference type="ARBA" id="ARBA00023136"/>
    </source>
</evidence>